<comment type="caution">
    <text evidence="2">The sequence shown here is derived from an EMBL/GenBank/DDBJ whole genome shotgun (WGS) entry which is preliminary data.</text>
</comment>
<dbReference type="Gene3D" id="2.30.40.10">
    <property type="entry name" value="Urease, subunit C, domain 1"/>
    <property type="match status" value="1"/>
</dbReference>
<dbReference type="SUPFAM" id="SSF51556">
    <property type="entry name" value="Metallo-dependent hydrolases"/>
    <property type="match status" value="1"/>
</dbReference>
<dbReference type="STRING" id="1214573.A0A0G2I7W3"/>
<evidence type="ECO:0000313" key="2">
    <source>
        <dbReference type="EMBL" id="KKY35870.1"/>
    </source>
</evidence>
<reference evidence="2 3" key="2">
    <citation type="submission" date="2015-05" db="EMBL/GenBank/DDBJ databases">
        <authorList>
            <person name="Morales-Cruz A."/>
            <person name="Amrine K.C."/>
            <person name="Cantu D."/>
        </authorList>
    </citation>
    <scope>NUCLEOTIDE SEQUENCE [LARGE SCALE GENOMIC DNA]</scope>
    <source>
        <strain evidence="2">DA912</strain>
    </source>
</reference>
<evidence type="ECO:0000259" key="1">
    <source>
        <dbReference type="Pfam" id="PF01979"/>
    </source>
</evidence>
<feature type="domain" description="Amidohydrolase-related" evidence="1">
    <location>
        <begin position="71"/>
        <end position="178"/>
    </location>
</feature>
<name>A0A0G2I7W3_9PEZI</name>
<dbReference type="AlphaFoldDB" id="A0A0G2I7W3"/>
<dbReference type="Gene3D" id="3.20.20.140">
    <property type="entry name" value="Metal-dependent hydrolases"/>
    <property type="match status" value="1"/>
</dbReference>
<keyword evidence="2" id="KW-0378">Hydrolase</keyword>
<dbReference type="InterPro" id="IPR006680">
    <property type="entry name" value="Amidohydro-rel"/>
</dbReference>
<protein>
    <submittedName>
        <fullName evidence="2">Putative amidohydrolase 1</fullName>
    </submittedName>
</protein>
<dbReference type="SUPFAM" id="SSF51338">
    <property type="entry name" value="Composite domain of metallo-dependent hydrolases"/>
    <property type="match status" value="1"/>
</dbReference>
<accession>A0A0G2I7W3</accession>
<dbReference type="InterPro" id="IPR051781">
    <property type="entry name" value="Metallo-dep_Hydrolase"/>
</dbReference>
<dbReference type="InterPro" id="IPR032466">
    <property type="entry name" value="Metal_Hydrolase"/>
</dbReference>
<evidence type="ECO:0000313" key="3">
    <source>
        <dbReference type="Proteomes" id="UP000034680"/>
    </source>
</evidence>
<keyword evidence="3" id="KW-1185">Reference proteome</keyword>
<dbReference type="GO" id="GO:0016810">
    <property type="term" value="F:hydrolase activity, acting on carbon-nitrogen (but not peptide) bonds"/>
    <property type="evidence" value="ECO:0007669"/>
    <property type="project" value="InterPro"/>
</dbReference>
<gene>
    <name evidence="2" type="ORF">UCDDA912_g04142</name>
</gene>
<reference evidence="2 3" key="1">
    <citation type="submission" date="2015-05" db="EMBL/GenBank/DDBJ databases">
        <title>Distinctive expansion of gene families associated with plant cell wall degradation and secondary metabolism in the genomes of grapevine trunk pathogens.</title>
        <authorList>
            <person name="Lawrence D.P."/>
            <person name="Travadon R."/>
            <person name="Rolshausen P.E."/>
            <person name="Baumgartner K."/>
        </authorList>
    </citation>
    <scope>NUCLEOTIDE SEQUENCE [LARGE SCALE GENOMIC DNA]</scope>
    <source>
        <strain evidence="2">DA912</strain>
    </source>
</reference>
<dbReference type="PANTHER" id="PTHR43135:SF3">
    <property type="entry name" value="ALPHA-D-RIBOSE 1-METHYLPHOSPHONATE 5-TRIPHOSPHATE DIPHOSPHATASE"/>
    <property type="match status" value="1"/>
</dbReference>
<organism evidence="2 3">
    <name type="scientific">Diaporthe ampelina</name>
    <dbReference type="NCBI Taxonomy" id="1214573"/>
    <lineage>
        <taxon>Eukaryota</taxon>
        <taxon>Fungi</taxon>
        <taxon>Dikarya</taxon>
        <taxon>Ascomycota</taxon>
        <taxon>Pezizomycotina</taxon>
        <taxon>Sordariomycetes</taxon>
        <taxon>Sordariomycetidae</taxon>
        <taxon>Diaporthales</taxon>
        <taxon>Diaporthaceae</taxon>
        <taxon>Diaporthe</taxon>
    </lineage>
</organism>
<dbReference type="EMBL" id="LCUC01000144">
    <property type="protein sequence ID" value="KKY35870.1"/>
    <property type="molecule type" value="Genomic_DNA"/>
</dbReference>
<dbReference type="Pfam" id="PF01979">
    <property type="entry name" value="Amidohydro_1"/>
    <property type="match status" value="1"/>
</dbReference>
<dbReference type="PANTHER" id="PTHR43135">
    <property type="entry name" value="ALPHA-D-RIBOSE 1-METHYLPHOSPHONATE 5-TRIPHOSPHATE DIPHOSPHATASE"/>
    <property type="match status" value="1"/>
</dbReference>
<dbReference type="InterPro" id="IPR011059">
    <property type="entry name" value="Metal-dep_hydrolase_composite"/>
</dbReference>
<dbReference type="OrthoDB" id="194468at2759"/>
<proteinExistence type="predicted"/>
<sequence length="185" mass="20162">MESGCVKHGVEAIYHASFIDDQGMGMLEKAKTKHVVVPAINWLIATLHEAEAFGYTHAQADKAGYTRELNAAIAGLREMHRRGIVVLPGGDYGFAWTPHGTYARDLWHFVNLLGFTPHEAIIAATAGVAALMMRADDLGKIQKGYYADCILVDGDPLADITILQDHSRLDVICINGRVHKAGPKD</sequence>
<dbReference type="Proteomes" id="UP000034680">
    <property type="component" value="Unassembled WGS sequence"/>
</dbReference>